<dbReference type="InterPro" id="IPR022551">
    <property type="entry name" value="BrxC"/>
</dbReference>
<dbReference type="InterPro" id="IPR036249">
    <property type="entry name" value="Thioredoxin-like_sf"/>
</dbReference>
<evidence type="ECO:0000313" key="1">
    <source>
        <dbReference type="EMBL" id="NCU18992.1"/>
    </source>
</evidence>
<protein>
    <submittedName>
        <fullName evidence="1">Bacillithiol system redox-active protein YtxJ</fullName>
    </submittedName>
</protein>
<evidence type="ECO:0000313" key="2">
    <source>
        <dbReference type="Proteomes" id="UP000743899"/>
    </source>
</evidence>
<accession>A0ABX0A844</accession>
<proteinExistence type="predicted"/>
<organism evidence="1 2">
    <name type="scientific">Pallidibacillus pasinlerensis</name>
    <dbReference type="NCBI Taxonomy" id="2703818"/>
    <lineage>
        <taxon>Bacteria</taxon>
        <taxon>Bacillati</taxon>
        <taxon>Bacillota</taxon>
        <taxon>Bacilli</taxon>
        <taxon>Bacillales</taxon>
        <taxon>Bacillaceae</taxon>
        <taxon>Pallidibacillus</taxon>
    </lineage>
</organism>
<dbReference type="Gene3D" id="3.40.30.10">
    <property type="entry name" value="Glutaredoxin"/>
    <property type="match status" value="1"/>
</dbReference>
<keyword evidence="2" id="KW-1185">Reference proteome</keyword>
<dbReference type="SUPFAM" id="SSF52833">
    <property type="entry name" value="Thioredoxin-like"/>
    <property type="match status" value="1"/>
</dbReference>
<dbReference type="RefSeq" id="WP_161921820.1">
    <property type="nucleotide sequence ID" value="NZ_JAACYS010000102.1"/>
</dbReference>
<name>A0ABX0A844_9BACI</name>
<reference evidence="1 2" key="1">
    <citation type="submission" date="2020-01" db="EMBL/GenBank/DDBJ databases">
        <title>A novel Bacillus sp. from Pasinler.</title>
        <authorList>
            <person name="Adiguzel A."/>
            <person name="Ay H."/>
            <person name="Baltaci M.O."/>
        </authorList>
    </citation>
    <scope>NUCLEOTIDE SEQUENCE [LARGE SCALE GENOMIC DNA]</scope>
    <source>
        <strain evidence="1 2">P1</strain>
    </source>
</reference>
<comment type="caution">
    <text evidence="1">The sequence shown here is derived from an EMBL/GenBank/DDBJ whole genome shotgun (WGS) entry which is preliminary data.</text>
</comment>
<dbReference type="Pfam" id="PF11009">
    <property type="entry name" value="BrxC"/>
    <property type="match status" value="1"/>
</dbReference>
<dbReference type="Proteomes" id="UP000743899">
    <property type="component" value="Unassembled WGS sequence"/>
</dbReference>
<dbReference type="NCBIfam" id="TIGR04019">
    <property type="entry name" value="B_thiol_YtxJ"/>
    <property type="match status" value="1"/>
</dbReference>
<gene>
    <name evidence="1" type="primary">ytxJ</name>
    <name evidence="1" type="ORF">GW534_15080</name>
</gene>
<dbReference type="EMBL" id="JAACYS010000102">
    <property type="protein sequence ID" value="NCU18992.1"/>
    <property type="molecule type" value="Genomic_DNA"/>
</dbReference>
<sequence length="110" mass="12940">MGLSKLEQMEELQSLLAKEESYLLFKHSLTCPISQAAFEQFNQYLEENKEIKGYYLTVQESRPLSNYIEDHFSIKHESPQIFYLKNGSVKWHTSHQNITKDAIKKEVNLD</sequence>